<evidence type="ECO:0000256" key="4">
    <source>
        <dbReference type="ARBA" id="ARBA00023242"/>
    </source>
</evidence>
<sequence>MKQYAIHFGFREPYQCLLDADMIRDASRFVMDLVPALERTLHGQVKPMVTQCTMRHLYARNKEPGMDKVIDHAKTFERRRCGHHPDQFPEPQSTMDCLRSVVGTESNKHRYVVATQDHDVRRMFRQVPGVPLIYIERSIMLLEPMAGATSRVAAKEEREKFRGGITKVGAGVKRKREEEEENQSSADDDNEGDRTTTEPEKKKKKKRSGPKQPNPLAVKKAKKKPAESQTGQKPKKAEIPAETQSSDAPAKRKRKRKHKSHETGDTQAEAQQEAVSAV</sequence>
<dbReference type="FunFam" id="3.40.50.1010:FF:000006">
    <property type="entry name" value="rRNA-processing protein UTP23 homolog"/>
    <property type="match status" value="1"/>
</dbReference>
<feature type="compositionally biased region" description="Basic and acidic residues" evidence="8">
    <location>
        <begin position="192"/>
        <end position="201"/>
    </location>
</feature>
<evidence type="ECO:0000256" key="5">
    <source>
        <dbReference type="ARBA" id="ARBA00037300"/>
    </source>
</evidence>
<dbReference type="InterPro" id="IPR029060">
    <property type="entry name" value="PIN-like_dom_sf"/>
</dbReference>
<dbReference type="eggNOG" id="KOG3164">
    <property type="taxonomic scope" value="Eukaryota"/>
</dbReference>
<reference evidence="11" key="1">
    <citation type="journal article" date="2013" name="Genome Announc.">
        <title>Draft genome sequence of the ascomycete Phaeoacremonium aleophilum strain UCR-PA7, a causal agent of the esca disease complex in grapevines.</title>
        <authorList>
            <person name="Blanco-Ulate B."/>
            <person name="Rolshausen P."/>
            <person name="Cantu D."/>
        </authorList>
    </citation>
    <scope>NUCLEOTIDE SEQUENCE [LARGE SCALE GENOMIC DNA]</scope>
    <source>
        <strain evidence="11">UCR-PA7</strain>
    </source>
</reference>
<accession>R8BDA4</accession>
<evidence type="ECO:0000313" key="11">
    <source>
        <dbReference type="Proteomes" id="UP000014074"/>
    </source>
</evidence>
<evidence type="ECO:0000256" key="7">
    <source>
        <dbReference type="ARBA" id="ARBA00076388"/>
    </source>
</evidence>
<protein>
    <recommendedName>
        <fullName evidence="7">U three protein 23</fullName>
    </recommendedName>
</protein>
<dbReference type="KEGG" id="tmn:UCRPA7_7193"/>
<dbReference type="GO" id="GO:0032040">
    <property type="term" value="C:small-subunit processome"/>
    <property type="evidence" value="ECO:0007669"/>
    <property type="project" value="InterPro"/>
</dbReference>
<organism evidence="10 11">
    <name type="scientific">Phaeoacremonium minimum (strain UCR-PA7)</name>
    <name type="common">Esca disease fungus</name>
    <name type="synonym">Togninia minima</name>
    <dbReference type="NCBI Taxonomy" id="1286976"/>
    <lineage>
        <taxon>Eukaryota</taxon>
        <taxon>Fungi</taxon>
        <taxon>Dikarya</taxon>
        <taxon>Ascomycota</taxon>
        <taxon>Pezizomycotina</taxon>
        <taxon>Sordariomycetes</taxon>
        <taxon>Sordariomycetidae</taxon>
        <taxon>Togniniales</taxon>
        <taxon>Togniniaceae</taxon>
        <taxon>Phaeoacremonium</taxon>
    </lineage>
</organism>
<gene>
    <name evidence="10" type="ORF">UCRPA7_7193</name>
</gene>
<feature type="compositionally biased region" description="Basic residues" evidence="8">
    <location>
        <begin position="251"/>
        <end position="260"/>
    </location>
</feature>
<keyword evidence="4" id="KW-0539">Nucleus</keyword>
<dbReference type="EMBL" id="KB933272">
    <property type="protein sequence ID" value="EON97284.1"/>
    <property type="molecule type" value="Genomic_DNA"/>
</dbReference>
<dbReference type="GeneID" id="19327929"/>
<dbReference type="RefSeq" id="XP_007917918.1">
    <property type="nucleotide sequence ID" value="XM_007919727.1"/>
</dbReference>
<dbReference type="InterPro" id="IPR057776">
    <property type="entry name" value="UTP23_sensor"/>
</dbReference>
<comment type="function">
    <text evidence="5">Involved in rRNA-processing and ribosome biogenesis.</text>
</comment>
<dbReference type="AlphaFoldDB" id="R8BDA4"/>
<dbReference type="Pfam" id="PF24779">
    <property type="entry name" value="UTP23_sensor"/>
    <property type="match status" value="1"/>
</dbReference>
<dbReference type="OrthoDB" id="25675at2759"/>
<dbReference type="GO" id="GO:0006364">
    <property type="term" value="P:rRNA processing"/>
    <property type="evidence" value="ECO:0007669"/>
    <property type="project" value="UniProtKB-KW"/>
</dbReference>
<keyword evidence="3" id="KW-0698">rRNA processing</keyword>
<feature type="domain" description="UTP23 sensor motif region" evidence="9">
    <location>
        <begin position="204"/>
        <end position="223"/>
    </location>
</feature>
<feature type="compositionally biased region" description="Acidic residues" evidence="8">
    <location>
        <begin position="178"/>
        <end position="191"/>
    </location>
</feature>
<evidence type="ECO:0000256" key="3">
    <source>
        <dbReference type="ARBA" id="ARBA00022552"/>
    </source>
</evidence>
<dbReference type="Pfam" id="PF04900">
    <property type="entry name" value="Fcf1"/>
    <property type="match status" value="1"/>
</dbReference>
<keyword evidence="2" id="KW-0690">Ribosome biogenesis</keyword>
<evidence type="ECO:0000259" key="9">
    <source>
        <dbReference type="Pfam" id="PF24779"/>
    </source>
</evidence>
<comment type="similarity">
    <text evidence="6">Belongs to the UTP23/FCF1 family. UTP23 subfamily.</text>
</comment>
<evidence type="ECO:0000256" key="2">
    <source>
        <dbReference type="ARBA" id="ARBA00022517"/>
    </source>
</evidence>
<evidence type="ECO:0000256" key="1">
    <source>
        <dbReference type="ARBA" id="ARBA00004604"/>
    </source>
</evidence>
<dbReference type="HOGENOM" id="CLU_053567_1_0_1"/>
<evidence type="ECO:0000256" key="6">
    <source>
        <dbReference type="ARBA" id="ARBA00038503"/>
    </source>
</evidence>
<dbReference type="Gene3D" id="3.40.50.1010">
    <property type="entry name" value="5'-nuclease"/>
    <property type="match status" value="1"/>
</dbReference>
<feature type="region of interest" description="Disordered" evidence="8">
    <location>
        <begin position="171"/>
        <end position="278"/>
    </location>
</feature>
<evidence type="ECO:0000256" key="8">
    <source>
        <dbReference type="SAM" id="MobiDB-lite"/>
    </source>
</evidence>
<dbReference type="SUPFAM" id="SSF88723">
    <property type="entry name" value="PIN domain-like"/>
    <property type="match status" value="1"/>
</dbReference>
<keyword evidence="11" id="KW-1185">Reference proteome</keyword>
<dbReference type="InterPro" id="IPR006984">
    <property type="entry name" value="Fcf1/UTP23"/>
</dbReference>
<dbReference type="Proteomes" id="UP000014074">
    <property type="component" value="Unassembled WGS sequence"/>
</dbReference>
<evidence type="ECO:0000313" key="10">
    <source>
        <dbReference type="EMBL" id="EON97284.1"/>
    </source>
</evidence>
<proteinExistence type="inferred from homology"/>
<dbReference type="PANTHER" id="PTHR12416">
    <property type="entry name" value="RRNA-PROCESSING PROTEIN UTP23 HOMOLOG"/>
    <property type="match status" value="1"/>
</dbReference>
<comment type="subcellular location">
    <subcellularLocation>
        <location evidence="1">Nucleus</location>
        <location evidence="1">Nucleolus</location>
    </subcellularLocation>
</comment>
<feature type="compositionally biased region" description="Low complexity" evidence="8">
    <location>
        <begin position="267"/>
        <end position="278"/>
    </location>
</feature>
<name>R8BDA4_PHAM7</name>
<dbReference type="CDD" id="cd09865">
    <property type="entry name" value="PIN_ScUtp23p-like"/>
    <property type="match status" value="1"/>
</dbReference>